<protein>
    <recommendedName>
        <fullName evidence="7">G-protein coupled receptors family 1 profile domain-containing protein</fullName>
    </recommendedName>
</protein>
<organism evidence="8 9">
    <name type="scientific">Paralvinella palmiformis</name>
    <dbReference type="NCBI Taxonomy" id="53620"/>
    <lineage>
        <taxon>Eukaryota</taxon>
        <taxon>Metazoa</taxon>
        <taxon>Spiralia</taxon>
        <taxon>Lophotrochozoa</taxon>
        <taxon>Annelida</taxon>
        <taxon>Polychaeta</taxon>
        <taxon>Sedentaria</taxon>
        <taxon>Canalipalpata</taxon>
        <taxon>Terebellida</taxon>
        <taxon>Terebelliformia</taxon>
        <taxon>Alvinellidae</taxon>
        <taxon>Paralvinella</taxon>
    </lineage>
</organism>
<reference evidence="8" key="1">
    <citation type="journal article" date="2023" name="Mol. Biol. Evol.">
        <title>Third-Generation Sequencing Reveals the Adaptive Role of the Epigenome in Three Deep-Sea Polychaetes.</title>
        <authorList>
            <person name="Perez M."/>
            <person name="Aroh O."/>
            <person name="Sun Y."/>
            <person name="Lan Y."/>
            <person name="Juniper S.K."/>
            <person name="Young C.R."/>
            <person name="Angers B."/>
            <person name="Qian P.Y."/>
        </authorList>
    </citation>
    <scope>NUCLEOTIDE SEQUENCE</scope>
    <source>
        <strain evidence="8">P08H-3</strain>
    </source>
</reference>
<dbReference type="PROSITE" id="PS50262">
    <property type="entry name" value="G_PROTEIN_RECEP_F1_2"/>
    <property type="match status" value="1"/>
</dbReference>
<feature type="region of interest" description="Disordered" evidence="5">
    <location>
        <begin position="377"/>
        <end position="396"/>
    </location>
</feature>
<dbReference type="PRINTS" id="PR00237">
    <property type="entry name" value="GPCRRHODOPSN"/>
</dbReference>
<evidence type="ECO:0000256" key="2">
    <source>
        <dbReference type="ARBA" id="ARBA00022692"/>
    </source>
</evidence>
<feature type="transmembrane region" description="Helical" evidence="6">
    <location>
        <begin position="164"/>
        <end position="183"/>
    </location>
</feature>
<evidence type="ECO:0000256" key="5">
    <source>
        <dbReference type="SAM" id="MobiDB-lite"/>
    </source>
</evidence>
<evidence type="ECO:0000256" key="3">
    <source>
        <dbReference type="ARBA" id="ARBA00022989"/>
    </source>
</evidence>
<name>A0AAD9J2C8_9ANNE</name>
<keyword evidence="3 6" id="KW-1133">Transmembrane helix</keyword>
<evidence type="ECO:0000256" key="1">
    <source>
        <dbReference type="ARBA" id="ARBA00004370"/>
    </source>
</evidence>
<accession>A0AAD9J2C8</accession>
<dbReference type="CDD" id="cd14978">
    <property type="entry name" value="7tmA_FMRFamide_R-like"/>
    <property type="match status" value="1"/>
</dbReference>
<dbReference type="InterPro" id="IPR017452">
    <property type="entry name" value="GPCR_Rhodpsn_7TM"/>
</dbReference>
<keyword evidence="2 6" id="KW-0812">Transmembrane</keyword>
<dbReference type="Gene3D" id="1.20.1070.10">
    <property type="entry name" value="Rhodopsin 7-helix transmembrane proteins"/>
    <property type="match status" value="1"/>
</dbReference>
<gene>
    <name evidence="8" type="ORF">LSH36_705g02016</name>
</gene>
<feature type="transmembrane region" description="Helical" evidence="6">
    <location>
        <begin position="214"/>
        <end position="235"/>
    </location>
</feature>
<dbReference type="Proteomes" id="UP001208570">
    <property type="component" value="Unassembled WGS sequence"/>
</dbReference>
<comment type="subcellular location">
    <subcellularLocation>
        <location evidence="1">Membrane</location>
    </subcellularLocation>
</comment>
<feature type="transmembrane region" description="Helical" evidence="6">
    <location>
        <begin position="269"/>
        <end position="293"/>
    </location>
</feature>
<dbReference type="EMBL" id="JAODUP010000705">
    <property type="protein sequence ID" value="KAK2145069.1"/>
    <property type="molecule type" value="Genomic_DNA"/>
</dbReference>
<dbReference type="SUPFAM" id="SSF81321">
    <property type="entry name" value="Family A G protein-coupled receptor-like"/>
    <property type="match status" value="1"/>
</dbReference>
<evidence type="ECO:0000256" key="6">
    <source>
        <dbReference type="SAM" id="Phobius"/>
    </source>
</evidence>
<evidence type="ECO:0000259" key="7">
    <source>
        <dbReference type="PROSITE" id="PS50262"/>
    </source>
</evidence>
<keyword evidence="4 6" id="KW-0472">Membrane</keyword>
<feature type="transmembrane region" description="Helical" evidence="6">
    <location>
        <begin position="41"/>
        <end position="65"/>
    </location>
</feature>
<dbReference type="GO" id="GO:0004930">
    <property type="term" value="F:G protein-coupled receptor activity"/>
    <property type="evidence" value="ECO:0007669"/>
    <property type="project" value="InterPro"/>
</dbReference>
<dbReference type="GO" id="GO:0016020">
    <property type="term" value="C:membrane"/>
    <property type="evidence" value="ECO:0007669"/>
    <property type="project" value="UniProtKB-SubCell"/>
</dbReference>
<feature type="transmembrane region" description="Helical" evidence="6">
    <location>
        <begin position="313"/>
        <end position="336"/>
    </location>
</feature>
<dbReference type="InterPro" id="IPR052954">
    <property type="entry name" value="GPCR-Ligand_Int"/>
</dbReference>
<feature type="domain" description="G-protein coupled receptors family 1 profile" evidence="7">
    <location>
        <begin position="56"/>
        <end position="334"/>
    </location>
</feature>
<evidence type="ECO:0000313" key="8">
    <source>
        <dbReference type="EMBL" id="KAK2145069.1"/>
    </source>
</evidence>
<evidence type="ECO:0000313" key="9">
    <source>
        <dbReference type="Proteomes" id="UP001208570"/>
    </source>
</evidence>
<evidence type="ECO:0000256" key="4">
    <source>
        <dbReference type="ARBA" id="ARBA00023136"/>
    </source>
</evidence>
<dbReference type="PANTHER" id="PTHR46641">
    <property type="entry name" value="FMRFAMIDE RECEPTOR-RELATED"/>
    <property type="match status" value="1"/>
</dbReference>
<sequence length="396" mass="45407">MESVNSTVPWLPLMADNTSLYVDVGDDQSTTEPPYDVPRRVYFVMSGVVIMTGLVFNTLSFIVLLSSLTLRQTASGLYLISLSLADTIFLFGDFLRWLNSGQKPFNIDIHFMDVSQFACKLIYFLRYGGKLTSSWLTVAITTERLLLVACPLKHPRISTPHKTRMTIAAMFVVCFLFGSFPLWSVGIRLGNMEIVCGIEHRVWYEVGSWICLRIGSLLLPGIIICSMTSVIIYYLTHAQKRRDRKLSARRTMQRQDTLEKNRLSVEKQLTIMLIAVAIAFLVLRLPYTVTFYLNTFKYSLWPNESKWFYYRIYAANKMADTLATLNYAINFFLYYLCGNAFRRQLKLICACAPCRGRQFERRRSVSSSLRMTTLYSRSLSAGSKQDSPKISPNSQY</sequence>
<dbReference type="InterPro" id="IPR000276">
    <property type="entry name" value="GPCR_Rhodpsn"/>
</dbReference>
<dbReference type="AlphaFoldDB" id="A0AAD9J2C8"/>
<proteinExistence type="predicted"/>
<keyword evidence="9" id="KW-1185">Reference proteome</keyword>
<dbReference type="Pfam" id="PF00001">
    <property type="entry name" value="7tm_1"/>
    <property type="match status" value="1"/>
</dbReference>
<comment type="caution">
    <text evidence="8">The sequence shown here is derived from an EMBL/GenBank/DDBJ whole genome shotgun (WGS) entry which is preliminary data.</text>
</comment>